<proteinExistence type="predicted"/>
<feature type="region of interest" description="Disordered" evidence="1">
    <location>
        <begin position="62"/>
        <end position="100"/>
    </location>
</feature>
<evidence type="ECO:0000313" key="3">
    <source>
        <dbReference type="Proteomes" id="UP000000763"/>
    </source>
</evidence>
<gene>
    <name evidence="2" type="primary">P0040B10.9</name>
</gene>
<dbReference type="Proteomes" id="UP000000763">
    <property type="component" value="Chromosome 5"/>
</dbReference>
<feature type="compositionally biased region" description="Polar residues" evidence="1">
    <location>
        <begin position="76"/>
        <end position="85"/>
    </location>
</feature>
<name>Q5TKC4_ORYSJ</name>
<evidence type="ECO:0000313" key="2">
    <source>
        <dbReference type="EMBL" id="AAV59438.1"/>
    </source>
</evidence>
<accession>Q5TKC4</accession>
<reference evidence="3" key="1">
    <citation type="journal article" date="2005" name="Nature">
        <title>The map-based sequence of the rice genome.</title>
        <authorList>
            <consortium name="International rice genome sequencing project (IRGSP)"/>
            <person name="Matsumoto T."/>
            <person name="Wu J."/>
            <person name="Kanamori H."/>
            <person name="Katayose Y."/>
            <person name="Fujisawa M."/>
            <person name="Namiki N."/>
            <person name="Mizuno H."/>
            <person name="Yamamoto K."/>
            <person name="Antonio B.A."/>
            <person name="Baba T."/>
            <person name="Sakata K."/>
            <person name="Nagamura Y."/>
            <person name="Aoki H."/>
            <person name="Arikawa K."/>
            <person name="Arita K."/>
            <person name="Bito T."/>
            <person name="Chiden Y."/>
            <person name="Fujitsuka N."/>
            <person name="Fukunaka R."/>
            <person name="Hamada M."/>
            <person name="Harada C."/>
            <person name="Hayashi A."/>
            <person name="Hijishita S."/>
            <person name="Honda M."/>
            <person name="Hosokawa S."/>
            <person name="Ichikawa Y."/>
            <person name="Idonuma A."/>
            <person name="Iijima M."/>
            <person name="Ikeda M."/>
            <person name="Ikeno M."/>
            <person name="Ito K."/>
            <person name="Ito S."/>
            <person name="Ito T."/>
            <person name="Ito Y."/>
            <person name="Ito Y."/>
            <person name="Iwabuchi A."/>
            <person name="Kamiya K."/>
            <person name="Karasawa W."/>
            <person name="Kurita K."/>
            <person name="Katagiri S."/>
            <person name="Kikuta A."/>
            <person name="Kobayashi H."/>
            <person name="Kobayashi N."/>
            <person name="Machita K."/>
            <person name="Maehara T."/>
            <person name="Masukawa M."/>
            <person name="Mizubayashi T."/>
            <person name="Mukai Y."/>
            <person name="Nagasaki H."/>
            <person name="Nagata Y."/>
            <person name="Naito S."/>
            <person name="Nakashima M."/>
            <person name="Nakama Y."/>
            <person name="Nakamichi Y."/>
            <person name="Nakamura M."/>
            <person name="Meguro A."/>
            <person name="Negishi M."/>
            <person name="Ohta I."/>
            <person name="Ohta T."/>
            <person name="Okamoto M."/>
            <person name="Ono N."/>
            <person name="Saji S."/>
            <person name="Sakaguchi M."/>
            <person name="Sakai K."/>
            <person name="Shibata M."/>
            <person name="Shimokawa T."/>
            <person name="Song J."/>
            <person name="Takazaki Y."/>
            <person name="Terasawa K."/>
            <person name="Tsugane M."/>
            <person name="Tsuji K."/>
            <person name="Ueda S."/>
            <person name="Waki K."/>
            <person name="Yamagata H."/>
            <person name="Yamamoto M."/>
            <person name="Yamamoto S."/>
            <person name="Yamane H."/>
            <person name="Yoshiki S."/>
            <person name="Yoshihara R."/>
            <person name="Yukawa K."/>
            <person name="Zhong H."/>
            <person name="Yano M."/>
            <person name="Yuan Q."/>
            <person name="Ouyang S."/>
            <person name="Liu J."/>
            <person name="Jones K.M."/>
            <person name="Gansberger K."/>
            <person name="Moffat K."/>
            <person name="Hill J."/>
            <person name="Bera J."/>
            <person name="Fadrosh D."/>
            <person name="Jin S."/>
            <person name="Johri S."/>
            <person name="Kim M."/>
            <person name="Overton L."/>
            <person name="Reardon M."/>
            <person name="Tsitrin T."/>
            <person name="Vuong H."/>
            <person name="Weaver B."/>
            <person name="Ciecko A."/>
            <person name="Tallon L."/>
            <person name="Jackson J."/>
            <person name="Pai G."/>
            <person name="Aken S.V."/>
            <person name="Utterback T."/>
            <person name="Reidmuller S."/>
            <person name="Feldblyum T."/>
            <person name="Hsiao J."/>
            <person name="Zismann V."/>
            <person name="Iobst S."/>
            <person name="de Vazeille A.R."/>
            <person name="Buell C.R."/>
            <person name="Ying K."/>
            <person name="Li Y."/>
            <person name="Lu T."/>
            <person name="Huang Y."/>
            <person name="Zhao Q."/>
            <person name="Feng Q."/>
            <person name="Zhang L."/>
            <person name="Zhu J."/>
            <person name="Weng Q."/>
            <person name="Mu J."/>
            <person name="Lu Y."/>
            <person name="Fan D."/>
            <person name="Liu Y."/>
            <person name="Guan J."/>
            <person name="Zhang Y."/>
            <person name="Yu S."/>
            <person name="Liu X."/>
            <person name="Zhang Y."/>
            <person name="Hong G."/>
            <person name="Han B."/>
            <person name="Choisne N."/>
            <person name="Demange N."/>
            <person name="Orjeda G."/>
            <person name="Samain S."/>
            <person name="Cattolico L."/>
            <person name="Pelletier E."/>
            <person name="Couloux A."/>
            <person name="Segurens B."/>
            <person name="Wincker P."/>
            <person name="D'Hont A."/>
            <person name="Scarpelli C."/>
            <person name="Weissenbach J."/>
            <person name="Salanoubat M."/>
            <person name="Quetier F."/>
            <person name="Yu Y."/>
            <person name="Kim H.R."/>
            <person name="Rambo T."/>
            <person name="Currie J."/>
            <person name="Collura K."/>
            <person name="Luo M."/>
            <person name="Yang T."/>
            <person name="Ammiraju J.S.S."/>
            <person name="Engler F."/>
            <person name="Soderlund C."/>
            <person name="Wing R.A."/>
            <person name="Palmer L.E."/>
            <person name="de la Bastide M."/>
            <person name="Spiegel L."/>
            <person name="Nascimento L."/>
            <person name="Zutavern T."/>
            <person name="O'Shaughnessy A."/>
            <person name="Dike S."/>
            <person name="Dedhia N."/>
            <person name="Preston R."/>
            <person name="Balija V."/>
            <person name="McCombie W.R."/>
            <person name="Chow T."/>
            <person name="Chen H."/>
            <person name="Chung M."/>
            <person name="Chen C."/>
            <person name="Shaw J."/>
            <person name="Wu H."/>
            <person name="Hsiao K."/>
            <person name="Chao Y."/>
            <person name="Chu M."/>
            <person name="Cheng C."/>
            <person name="Hour A."/>
            <person name="Lee P."/>
            <person name="Lin S."/>
            <person name="Lin Y."/>
            <person name="Liou J."/>
            <person name="Liu S."/>
            <person name="Hsing Y."/>
            <person name="Raghuvanshi S."/>
            <person name="Mohanty A."/>
            <person name="Bharti A.K."/>
            <person name="Gaur A."/>
            <person name="Gupta V."/>
            <person name="Kumar D."/>
            <person name="Ravi V."/>
            <person name="Vij S."/>
            <person name="Kapur A."/>
            <person name="Khurana P."/>
            <person name="Khurana P."/>
            <person name="Khurana J.P."/>
            <person name="Tyagi A.K."/>
            <person name="Gaikwad K."/>
            <person name="Singh A."/>
            <person name="Dalal V."/>
            <person name="Srivastava S."/>
            <person name="Dixit A."/>
            <person name="Pal A.K."/>
            <person name="Ghazi I.A."/>
            <person name="Yadav M."/>
            <person name="Pandit A."/>
            <person name="Bhargava A."/>
            <person name="Sureshbabu K."/>
            <person name="Batra K."/>
            <person name="Sharma T.R."/>
            <person name="Mohapatra T."/>
            <person name="Singh N.K."/>
            <person name="Messing J."/>
            <person name="Nelson A.B."/>
            <person name="Fuks G."/>
            <person name="Kavchok S."/>
            <person name="Keizer G."/>
            <person name="Linton E."/>
            <person name="Llaca V."/>
            <person name="Song R."/>
            <person name="Tanyolac B."/>
            <person name="Young S."/>
            <person name="Ho-Il K."/>
            <person name="Hahn J.H."/>
            <person name="Sangsakoo G."/>
            <person name="Vanavichit A."/>
            <person name="de Mattos Luiz.A.T."/>
            <person name="Zimmer P.D."/>
            <person name="Malone G."/>
            <person name="Dellagostin O."/>
            <person name="de Oliveira A.C."/>
            <person name="Bevan M."/>
            <person name="Bancroft I."/>
            <person name="Minx P."/>
            <person name="Cordum H."/>
            <person name="Wilson R."/>
            <person name="Cheng Z."/>
            <person name="Jin W."/>
            <person name="Jiang J."/>
            <person name="Leong S.A."/>
            <person name="Iwama H."/>
            <person name="Gojobori T."/>
            <person name="Itoh T."/>
            <person name="Niimura Y."/>
            <person name="Fujii Y."/>
            <person name="Habara T."/>
            <person name="Sakai H."/>
            <person name="Sato Y."/>
            <person name="Wilson G."/>
            <person name="Kumar K."/>
            <person name="McCouch S."/>
            <person name="Juretic N."/>
            <person name="Hoen D."/>
            <person name="Wright S."/>
            <person name="Bruskiewich R."/>
            <person name="Bureau T."/>
            <person name="Miyao A."/>
            <person name="Hirochika H."/>
            <person name="Nishikawa T."/>
            <person name="Kadowaki K."/>
            <person name="Sugiura M."/>
            <person name="Burr B."/>
            <person name="Sasaki T."/>
        </authorList>
    </citation>
    <scope>NUCLEOTIDE SEQUENCE [LARGE SCALE GENOMIC DNA]</scope>
    <source>
        <strain evidence="3">cv. Nipponbare</strain>
    </source>
</reference>
<sequence>MKRRISVTNHLQMQGIFFSYRIEHHHPCRRHGYQSDLALSRLSSQPPSATFFGAGSSCIDEDKVLPPPMNPHRAPMQNSYGNGMTNGVHESDGFTNEHPL</sequence>
<protein>
    <submittedName>
        <fullName evidence="2">Uncharacterized protein</fullName>
    </submittedName>
</protein>
<dbReference type="EMBL" id="AC137928">
    <property type="protein sequence ID" value="AAV59438.1"/>
    <property type="molecule type" value="Genomic_DNA"/>
</dbReference>
<organism evidence="2 3">
    <name type="scientific">Oryza sativa subsp. japonica</name>
    <name type="common">Rice</name>
    <dbReference type="NCBI Taxonomy" id="39947"/>
    <lineage>
        <taxon>Eukaryota</taxon>
        <taxon>Viridiplantae</taxon>
        <taxon>Streptophyta</taxon>
        <taxon>Embryophyta</taxon>
        <taxon>Tracheophyta</taxon>
        <taxon>Spermatophyta</taxon>
        <taxon>Magnoliopsida</taxon>
        <taxon>Liliopsida</taxon>
        <taxon>Poales</taxon>
        <taxon>Poaceae</taxon>
        <taxon>BOP clade</taxon>
        <taxon>Oryzoideae</taxon>
        <taxon>Oryzeae</taxon>
        <taxon>Oryzinae</taxon>
        <taxon>Oryza</taxon>
        <taxon>Oryza sativa</taxon>
    </lineage>
</organism>
<evidence type="ECO:0000256" key="1">
    <source>
        <dbReference type="SAM" id="MobiDB-lite"/>
    </source>
</evidence>
<dbReference type="AlphaFoldDB" id="Q5TKC4"/>
<reference evidence="3" key="2">
    <citation type="journal article" date="2008" name="Nucleic Acids Res.">
        <title>The rice annotation project database (RAP-DB): 2008 update.</title>
        <authorList>
            <consortium name="The rice annotation project (RAP)"/>
        </authorList>
    </citation>
    <scope>GENOME REANNOTATION</scope>
    <source>
        <strain evidence="3">cv. Nipponbare</strain>
    </source>
</reference>